<reference evidence="1 2" key="1">
    <citation type="submission" date="2020-08" db="EMBL/GenBank/DDBJ databases">
        <title>A Genomic Blueprint of the Chicken Gut Microbiome.</title>
        <authorList>
            <person name="Gilroy R."/>
            <person name="Ravi A."/>
            <person name="Getino M."/>
            <person name="Pursley I."/>
            <person name="Horton D.L."/>
            <person name="Alikhan N.-F."/>
            <person name="Baker D."/>
            <person name="Gharbi K."/>
            <person name="Hall N."/>
            <person name="Watson M."/>
            <person name="Adriaenssens E.M."/>
            <person name="Foster-Nyarko E."/>
            <person name="Jarju S."/>
            <person name="Secka A."/>
            <person name="Antonio M."/>
            <person name="Oren A."/>
            <person name="Chaudhuri R."/>
            <person name="La Ragione R.M."/>
            <person name="Hildebrand F."/>
            <person name="Pallen M.J."/>
        </authorList>
    </citation>
    <scope>NUCLEOTIDE SEQUENCE [LARGE SCALE GENOMIC DNA]</scope>
    <source>
        <strain evidence="1 2">Sa2BUA9</strain>
    </source>
</reference>
<dbReference type="EMBL" id="JACSQO010000007">
    <property type="protein sequence ID" value="MBD7945129.1"/>
    <property type="molecule type" value="Genomic_DNA"/>
</dbReference>
<evidence type="ECO:0000313" key="2">
    <source>
        <dbReference type="Proteomes" id="UP000640786"/>
    </source>
</evidence>
<sequence length="171" mass="19449">MKLALLSLRAPQVGFYYNLTKTESHLVFKIDRAIEEKVDYLFFPKEEQISRRALISDKMTFLGKQAWITFLNNEMYPSKFSIKGASSLEIEGNHFCHVSNDANISVYFYEASVLIMLEVKEDTTVSLKIPRPIQILINGKETIKGQGICGFQNGMLKLNLEKGQYSVAVTL</sequence>
<gene>
    <name evidence="1" type="ORF">H9650_13465</name>
</gene>
<dbReference type="Proteomes" id="UP000640786">
    <property type="component" value="Unassembled WGS sequence"/>
</dbReference>
<protein>
    <submittedName>
        <fullName evidence="1">Uncharacterized protein</fullName>
    </submittedName>
</protein>
<evidence type="ECO:0000313" key="1">
    <source>
        <dbReference type="EMBL" id="MBD7945129.1"/>
    </source>
</evidence>
<keyword evidence="2" id="KW-1185">Reference proteome</keyword>
<dbReference type="RefSeq" id="WP_191697435.1">
    <property type="nucleotide sequence ID" value="NZ_JACSQO010000007.1"/>
</dbReference>
<organism evidence="1 2">
    <name type="scientific">Psychrobacillus faecigallinarum</name>
    <dbReference type="NCBI Taxonomy" id="2762235"/>
    <lineage>
        <taxon>Bacteria</taxon>
        <taxon>Bacillati</taxon>
        <taxon>Bacillota</taxon>
        <taxon>Bacilli</taxon>
        <taxon>Bacillales</taxon>
        <taxon>Bacillaceae</taxon>
        <taxon>Psychrobacillus</taxon>
    </lineage>
</organism>
<accession>A0ABR8RBF9</accession>
<name>A0ABR8RBF9_9BACI</name>
<comment type="caution">
    <text evidence="1">The sequence shown here is derived from an EMBL/GenBank/DDBJ whole genome shotgun (WGS) entry which is preliminary data.</text>
</comment>
<proteinExistence type="predicted"/>